<evidence type="ECO:0000256" key="6">
    <source>
        <dbReference type="ARBA" id="ARBA00034078"/>
    </source>
</evidence>
<dbReference type="SUPFAM" id="SSF52833">
    <property type="entry name" value="Thioredoxin-like"/>
    <property type="match status" value="1"/>
</dbReference>
<accession>A0AA35RJM2</accession>
<comment type="caution">
    <text evidence="8">The sequence shown here is derived from an EMBL/GenBank/DDBJ whole genome shotgun (WGS) entry which is preliminary data.</text>
</comment>
<dbReference type="PANTHER" id="PTHR43342">
    <property type="entry name" value="NADH-QUINONE OXIDOREDUCTASE, E SUBUNIT"/>
    <property type="match status" value="1"/>
</dbReference>
<dbReference type="InterPro" id="IPR002023">
    <property type="entry name" value="NuoE-like"/>
</dbReference>
<dbReference type="InterPro" id="IPR042128">
    <property type="entry name" value="NuoE_dom"/>
</dbReference>
<reference evidence="8" key="1">
    <citation type="submission" date="2023-03" db="EMBL/GenBank/DDBJ databases">
        <authorList>
            <person name="Steffen K."/>
            <person name="Cardenas P."/>
        </authorList>
    </citation>
    <scope>NUCLEOTIDE SEQUENCE</scope>
</reference>
<feature type="binding site" evidence="7">
    <location>
        <position position="135"/>
    </location>
    <ligand>
        <name>[2Fe-2S] cluster</name>
        <dbReference type="ChEBI" id="CHEBI:190135"/>
    </ligand>
</feature>
<dbReference type="PROSITE" id="PS01099">
    <property type="entry name" value="COMPLEX1_24K"/>
    <property type="match status" value="1"/>
</dbReference>
<dbReference type="Gene3D" id="3.40.30.10">
    <property type="entry name" value="Glutaredoxin"/>
    <property type="match status" value="1"/>
</dbReference>
<protein>
    <submittedName>
        <fullName evidence="8">NADP-reducing hydrogenase subunit HndA</fullName>
    </submittedName>
</protein>
<keyword evidence="3 7" id="KW-0479">Metal-binding</keyword>
<proteinExistence type="inferred from homology"/>
<dbReference type="InterPro" id="IPR028431">
    <property type="entry name" value="NADP_DH_HndA-like"/>
</dbReference>
<evidence type="ECO:0000256" key="7">
    <source>
        <dbReference type="PIRSR" id="PIRSR000216-1"/>
    </source>
</evidence>
<evidence type="ECO:0000256" key="1">
    <source>
        <dbReference type="ARBA" id="ARBA00010643"/>
    </source>
</evidence>
<dbReference type="InterPro" id="IPR041921">
    <property type="entry name" value="NuoE_N"/>
</dbReference>
<evidence type="ECO:0000313" key="8">
    <source>
        <dbReference type="EMBL" id="CAI8012277.1"/>
    </source>
</evidence>
<name>A0AA35RJM2_GEOBA</name>
<dbReference type="GO" id="GO:0051537">
    <property type="term" value="F:2 iron, 2 sulfur cluster binding"/>
    <property type="evidence" value="ECO:0007669"/>
    <property type="project" value="UniProtKB-KW"/>
</dbReference>
<dbReference type="EMBL" id="CASHTH010001174">
    <property type="protein sequence ID" value="CAI8012277.1"/>
    <property type="molecule type" value="Genomic_DNA"/>
</dbReference>
<gene>
    <name evidence="8" type="ORF">GBAR_LOCUS7889</name>
</gene>
<evidence type="ECO:0000313" key="9">
    <source>
        <dbReference type="Proteomes" id="UP001174909"/>
    </source>
</evidence>
<dbReference type="GO" id="GO:0046872">
    <property type="term" value="F:metal ion binding"/>
    <property type="evidence" value="ECO:0007669"/>
    <property type="project" value="UniProtKB-KW"/>
</dbReference>
<organism evidence="8 9">
    <name type="scientific">Geodia barretti</name>
    <name type="common">Barrett's horny sponge</name>
    <dbReference type="NCBI Taxonomy" id="519541"/>
    <lineage>
        <taxon>Eukaryota</taxon>
        <taxon>Metazoa</taxon>
        <taxon>Porifera</taxon>
        <taxon>Demospongiae</taxon>
        <taxon>Heteroscleromorpha</taxon>
        <taxon>Tetractinellida</taxon>
        <taxon>Astrophorina</taxon>
        <taxon>Geodiidae</taxon>
        <taxon>Geodia</taxon>
    </lineage>
</organism>
<dbReference type="InterPro" id="IPR036249">
    <property type="entry name" value="Thioredoxin-like_sf"/>
</dbReference>
<keyword evidence="5 7" id="KW-0411">Iron-sulfur</keyword>
<evidence type="ECO:0000256" key="4">
    <source>
        <dbReference type="ARBA" id="ARBA00023004"/>
    </source>
</evidence>
<dbReference type="CDD" id="cd03064">
    <property type="entry name" value="TRX_Fd_NuoE"/>
    <property type="match status" value="1"/>
</dbReference>
<dbReference type="AlphaFoldDB" id="A0AA35RJM2"/>
<dbReference type="Pfam" id="PF01257">
    <property type="entry name" value="2Fe-2S_thioredx"/>
    <property type="match status" value="1"/>
</dbReference>
<feature type="binding site" evidence="7">
    <location>
        <position position="131"/>
    </location>
    <ligand>
        <name>[2Fe-2S] cluster</name>
        <dbReference type="ChEBI" id="CHEBI:190135"/>
    </ligand>
</feature>
<dbReference type="Proteomes" id="UP001174909">
    <property type="component" value="Unassembled WGS sequence"/>
</dbReference>
<keyword evidence="4 7" id="KW-0408">Iron</keyword>
<keyword evidence="9" id="KW-1185">Reference proteome</keyword>
<sequence>MCSKEPRPLSVESESIRERIRAAIGSQTQSNVNVLSSLHAVLDDLGYIPQEAIEEVADQMDTTINEVWGVASFYTNFRFTPPGDNIVEICWGPTCHLLGAPDILDAVQKELGLADEGETDDNRVSLKYNTCLGACSQAPVMMVNHRLTGRIDVGTAVRRVAGLEAGGAH</sequence>
<evidence type="ECO:0000256" key="5">
    <source>
        <dbReference type="ARBA" id="ARBA00023014"/>
    </source>
</evidence>
<comment type="similarity">
    <text evidence="1">Belongs to the complex I 24 kDa subunit family.</text>
</comment>
<comment type="cofactor">
    <cofactor evidence="7">
        <name>[2Fe-2S] cluster</name>
        <dbReference type="ChEBI" id="CHEBI:190135"/>
    </cofactor>
    <text evidence="7">Binds 1 [2Fe-2S] cluster.</text>
</comment>
<dbReference type="PIRSF" id="PIRSF000216">
    <property type="entry name" value="NADH_DH_24kDa"/>
    <property type="match status" value="1"/>
</dbReference>
<dbReference type="GO" id="GO:0016491">
    <property type="term" value="F:oxidoreductase activity"/>
    <property type="evidence" value="ECO:0007669"/>
    <property type="project" value="InterPro"/>
</dbReference>
<dbReference type="Gene3D" id="1.10.10.1590">
    <property type="entry name" value="NADH-quinone oxidoreductase subunit E"/>
    <property type="match status" value="1"/>
</dbReference>
<feature type="binding site" evidence="7">
    <location>
        <position position="90"/>
    </location>
    <ligand>
        <name>[2Fe-2S] cluster</name>
        <dbReference type="ChEBI" id="CHEBI:190135"/>
    </ligand>
</feature>
<evidence type="ECO:0000256" key="2">
    <source>
        <dbReference type="ARBA" id="ARBA00022714"/>
    </source>
</evidence>
<keyword evidence="2 7" id="KW-0001">2Fe-2S</keyword>
<comment type="cofactor">
    <cofactor evidence="6">
        <name>[2Fe-2S] cluster</name>
        <dbReference type="ChEBI" id="CHEBI:190135"/>
    </cofactor>
</comment>
<evidence type="ECO:0000256" key="3">
    <source>
        <dbReference type="ARBA" id="ARBA00022723"/>
    </source>
</evidence>
<feature type="binding site" evidence="7">
    <location>
        <position position="95"/>
    </location>
    <ligand>
        <name>[2Fe-2S] cluster</name>
        <dbReference type="ChEBI" id="CHEBI:190135"/>
    </ligand>
</feature>
<dbReference type="PANTHER" id="PTHR43342:SF1">
    <property type="entry name" value="BIFURCATING [FEFE] HYDROGENASE GAMMA SUBUNIT"/>
    <property type="match status" value="1"/>
</dbReference>